<dbReference type="SMART" id="SM00664">
    <property type="entry name" value="DoH"/>
    <property type="match status" value="1"/>
</dbReference>
<dbReference type="GO" id="GO:0006589">
    <property type="term" value="P:octopamine biosynthetic process"/>
    <property type="evidence" value="ECO:0007669"/>
    <property type="project" value="TreeGrafter"/>
</dbReference>
<keyword evidence="7" id="KW-1015">Disulfide bond</keyword>
<evidence type="ECO:0000313" key="12">
    <source>
        <dbReference type="Proteomes" id="UP000242188"/>
    </source>
</evidence>
<dbReference type="InterPro" id="IPR036939">
    <property type="entry name" value="Cu2_ascorb_mOase_N_sf"/>
</dbReference>
<dbReference type="Proteomes" id="UP000242188">
    <property type="component" value="Unassembled WGS sequence"/>
</dbReference>
<keyword evidence="3" id="KW-0479">Metal-binding</keyword>
<dbReference type="InterPro" id="IPR000945">
    <property type="entry name" value="DBH-like"/>
</dbReference>
<feature type="domain" description="DOMON" evidence="10">
    <location>
        <begin position="75"/>
        <end position="191"/>
    </location>
</feature>
<evidence type="ECO:0000256" key="8">
    <source>
        <dbReference type="ARBA" id="ARBA00023180"/>
    </source>
</evidence>
<evidence type="ECO:0000256" key="7">
    <source>
        <dbReference type="ARBA" id="ARBA00023157"/>
    </source>
</evidence>
<dbReference type="Gene3D" id="2.60.120.230">
    <property type="match status" value="1"/>
</dbReference>
<dbReference type="AlphaFoldDB" id="A0A210PQV9"/>
<evidence type="ECO:0000256" key="1">
    <source>
        <dbReference type="ARBA" id="ARBA00001973"/>
    </source>
</evidence>
<keyword evidence="8" id="KW-0325">Glycoprotein</keyword>
<accession>A0A210PQV9</accession>
<dbReference type="GO" id="GO:0004500">
    <property type="term" value="F:dopamine beta-monooxygenase activity"/>
    <property type="evidence" value="ECO:0007669"/>
    <property type="project" value="InterPro"/>
</dbReference>
<dbReference type="Pfam" id="PF01082">
    <property type="entry name" value="Cu2_monooxygen"/>
    <property type="match status" value="1"/>
</dbReference>
<evidence type="ECO:0000313" key="11">
    <source>
        <dbReference type="EMBL" id="OWF38842.1"/>
    </source>
</evidence>
<dbReference type="GO" id="GO:0005507">
    <property type="term" value="F:copper ion binding"/>
    <property type="evidence" value="ECO:0007669"/>
    <property type="project" value="InterPro"/>
</dbReference>
<dbReference type="InterPro" id="IPR008977">
    <property type="entry name" value="PHM/PNGase_F_dom_sf"/>
</dbReference>
<dbReference type="FunFam" id="2.60.120.310:FF:000004">
    <property type="entry name" value="DBH-like monooxygenase protein 1"/>
    <property type="match status" value="1"/>
</dbReference>
<evidence type="ECO:0000256" key="5">
    <source>
        <dbReference type="ARBA" id="ARBA00023008"/>
    </source>
</evidence>
<proteinExistence type="inferred from homology"/>
<dbReference type="GO" id="GO:0030667">
    <property type="term" value="C:secretory granule membrane"/>
    <property type="evidence" value="ECO:0007669"/>
    <property type="project" value="TreeGrafter"/>
</dbReference>
<keyword evidence="5" id="KW-0186">Copper</keyword>
<evidence type="ECO:0000259" key="10">
    <source>
        <dbReference type="PROSITE" id="PS50836"/>
    </source>
</evidence>
<keyword evidence="6 11" id="KW-0503">Monooxygenase</keyword>
<feature type="chain" id="PRO_5012849287" evidence="9">
    <location>
        <begin position="18"/>
        <end position="604"/>
    </location>
</feature>
<dbReference type="Pfam" id="PF03712">
    <property type="entry name" value="Cu2_monoox_C"/>
    <property type="match status" value="1"/>
</dbReference>
<comment type="similarity">
    <text evidence="2">Belongs to the copper type II ascorbate-dependent monooxygenase family.</text>
</comment>
<dbReference type="InterPro" id="IPR000323">
    <property type="entry name" value="Cu2_ascorb_mOase_N"/>
</dbReference>
<feature type="signal peptide" evidence="9">
    <location>
        <begin position="1"/>
        <end position="17"/>
    </location>
</feature>
<dbReference type="PANTHER" id="PTHR10157">
    <property type="entry name" value="DOPAMINE BETA HYDROXYLASE RELATED"/>
    <property type="match status" value="1"/>
</dbReference>
<organism evidence="11 12">
    <name type="scientific">Mizuhopecten yessoensis</name>
    <name type="common">Japanese scallop</name>
    <name type="synonym">Patinopecten yessoensis</name>
    <dbReference type="NCBI Taxonomy" id="6573"/>
    <lineage>
        <taxon>Eukaryota</taxon>
        <taxon>Metazoa</taxon>
        <taxon>Spiralia</taxon>
        <taxon>Lophotrochozoa</taxon>
        <taxon>Mollusca</taxon>
        <taxon>Bivalvia</taxon>
        <taxon>Autobranchia</taxon>
        <taxon>Pteriomorphia</taxon>
        <taxon>Pectinida</taxon>
        <taxon>Pectinoidea</taxon>
        <taxon>Pectinidae</taxon>
        <taxon>Mizuhopecten</taxon>
    </lineage>
</organism>
<name>A0A210PQV9_MIZYE</name>
<dbReference type="InterPro" id="IPR028460">
    <property type="entry name" value="Tbh/DBH"/>
</dbReference>
<evidence type="ECO:0000256" key="2">
    <source>
        <dbReference type="ARBA" id="ARBA00010676"/>
    </source>
</evidence>
<dbReference type="PANTHER" id="PTHR10157:SF23">
    <property type="entry name" value="MOXD1 HOMOLOG 1"/>
    <property type="match status" value="1"/>
</dbReference>
<dbReference type="FunFam" id="2.60.120.230:FF:000001">
    <property type="entry name" value="Monooxygenase, DBH-like 1"/>
    <property type="match status" value="1"/>
</dbReference>
<evidence type="ECO:0000256" key="4">
    <source>
        <dbReference type="ARBA" id="ARBA00023002"/>
    </source>
</evidence>
<evidence type="ECO:0000256" key="6">
    <source>
        <dbReference type="ARBA" id="ARBA00023033"/>
    </source>
</evidence>
<dbReference type="InterPro" id="IPR014784">
    <property type="entry name" value="Cu2_ascorb_mOase-like_C"/>
</dbReference>
<comment type="caution">
    <text evidence="11">The sequence shown here is derived from an EMBL/GenBank/DDBJ whole genome shotgun (WGS) entry which is preliminary data.</text>
</comment>
<gene>
    <name evidence="11" type="ORF">KP79_PYT23690</name>
</gene>
<dbReference type="Gene3D" id="2.60.120.310">
    <property type="entry name" value="Copper type II, ascorbate-dependent monooxygenase, N-terminal domain"/>
    <property type="match status" value="1"/>
</dbReference>
<dbReference type="GO" id="GO:0005615">
    <property type="term" value="C:extracellular space"/>
    <property type="evidence" value="ECO:0007669"/>
    <property type="project" value="TreeGrafter"/>
</dbReference>
<keyword evidence="4" id="KW-0560">Oxidoreductase</keyword>
<dbReference type="GO" id="GO:0042421">
    <property type="term" value="P:norepinephrine biosynthetic process"/>
    <property type="evidence" value="ECO:0007669"/>
    <property type="project" value="TreeGrafter"/>
</dbReference>
<dbReference type="Pfam" id="PF03351">
    <property type="entry name" value="DOMON"/>
    <property type="match status" value="1"/>
</dbReference>
<keyword evidence="9" id="KW-0732">Signal</keyword>
<dbReference type="OrthoDB" id="10003276at2759"/>
<dbReference type="PRINTS" id="PR00767">
    <property type="entry name" value="DBMONOXGNASE"/>
</dbReference>
<protein>
    <submittedName>
        <fullName evidence="11">DBH-like monooxygenase protein 1-like</fullName>
    </submittedName>
</protein>
<sequence>MNVIIVCLCLCFYFTTAKVVGPSIVTTETTVAASNAADVVKATTTNATSSVQSTIAATPQKPTPSRSFAHEARLDEDGAYWLFWDSNETHVTFETHVKTRGYVGFGLSGNGQMFPGDVIVGWVKDGVTHFKDCHTVAHVMPKEDDSQDWVLLHGEENDFGTILRFTRKLDTCDDDDFKITDDTIRVIFSYHPDDPVHITSLPWHGVARRGSRALLLLSATSASAVTMPADLQSFGFVKTNYHVPSAGTTYHCSTFRLPNLNQKHHMIKYEPYVQKGNEKHVHHIVLYFYDREIDRQYDNLNFDCTKGKSTPEALRGMRSIFLVWAVGGGTYYLPEHVGIPLGTSDDPKFFVMETHYDNPTRKTDIVDSSGIIISYTTQIRQHDAGMIYAGSRVSPRQIVPPYEKAFVTRSYCPEECLDQTLPDEGVKVFAVFQHAHLLGTAIKTRHFRNGTELEPFANDKHYDFDFQDIRAKKHEISIQKGDSVSVECTYDSRYKTKPTFGGISTQEEMCVSMLLFYPRTKLNGCVSSPKFEAINTNNSYLAVETMKQWDWSLPSVRRHFKSILAETDYDMICTRIHMNHLHYTKKRIVPTTTYREPRGNCPTQ</sequence>
<comment type="cofactor">
    <cofactor evidence="1">
        <name>Cu(2+)</name>
        <dbReference type="ChEBI" id="CHEBI:29036"/>
    </cofactor>
</comment>
<dbReference type="InterPro" id="IPR005018">
    <property type="entry name" value="DOMON_domain"/>
</dbReference>
<dbReference type="PROSITE" id="PS50836">
    <property type="entry name" value="DOMON"/>
    <property type="match status" value="1"/>
</dbReference>
<reference evidence="11 12" key="1">
    <citation type="journal article" date="2017" name="Nat. Ecol. Evol.">
        <title>Scallop genome provides insights into evolution of bilaterian karyotype and development.</title>
        <authorList>
            <person name="Wang S."/>
            <person name="Zhang J."/>
            <person name="Jiao W."/>
            <person name="Li J."/>
            <person name="Xun X."/>
            <person name="Sun Y."/>
            <person name="Guo X."/>
            <person name="Huan P."/>
            <person name="Dong B."/>
            <person name="Zhang L."/>
            <person name="Hu X."/>
            <person name="Sun X."/>
            <person name="Wang J."/>
            <person name="Zhao C."/>
            <person name="Wang Y."/>
            <person name="Wang D."/>
            <person name="Huang X."/>
            <person name="Wang R."/>
            <person name="Lv J."/>
            <person name="Li Y."/>
            <person name="Zhang Z."/>
            <person name="Liu B."/>
            <person name="Lu W."/>
            <person name="Hui Y."/>
            <person name="Liang J."/>
            <person name="Zhou Z."/>
            <person name="Hou R."/>
            <person name="Li X."/>
            <person name="Liu Y."/>
            <person name="Li H."/>
            <person name="Ning X."/>
            <person name="Lin Y."/>
            <person name="Zhao L."/>
            <person name="Xing Q."/>
            <person name="Dou J."/>
            <person name="Li Y."/>
            <person name="Mao J."/>
            <person name="Guo H."/>
            <person name="Dou H."/>
            <person name="Li T."/>
            <person name="Mu C."/>
            <person name="Jiang W."/>
            <person name="Fu Q."/>
            <person name="Fu X."/>
            <person name="Miao Y."/>
            <person name="Liu J."/>
            <person name="Yu Q."/>
            <person name="Li R."/>
            <person name="Liao H."/>
            <person name="Li X."/>
            <person name="Kong Y."/>
            <person name="Jiang Z."/>
            <person name="Chourrout D."/>
            <person name="Li R."/>
            <person name="Bao Z."/>
        </authorList>
    </citation>
    <scope>NUCLEOTIDE SEQUENCE [LARGE SCALE GENOMIC DNA]</scope>
    <source>
        <strain evidence="11 12">PY_sf001</strain>
    </source>
</reference>
<dbReference type="SUPFAM" id="SSF49742">
    <property type="entry name" value="PHM/PNGase F"/>
    <property type="match status" value="2"/>
</dbReference>
<dbReference type="CDD" id="cd09631">
    <property type="entry name" value="DOMON_DOH"/>
    <property type="match status" value="1"/>
</dbReference>
<dbReference type="EMBL" id="NEDP02005553">
    <property type="protein sequence ID" value="OWF38842.1"/>
    <property type="molecule type" value="Genomic_DNA"/>
</dbReference>
<keyword evidence="12" id="KW-1185">Reference proteome</keyword>
<dbReference type="InterPro" id="IPR045266">
    <property type="entry name" value="DOH_DOMON"/>
</dbReference>
<evidence type="ECO:0000256" key="9">
    <source>
        <dbReference type="SAM" id="SignalP"/>
    </source>
</evidence>
<dbReference type="GO" id="GO:0042420">
    <property type="term" value="P:dopamine catabolic process"/>
    <property type="evidence" value="ECO:0007669"/>
    <property type="project" value="TreeGrafter"/>
</dbReference>
<evidence type="ECO:0000256" key="3">
    <source>
        <dbReference type="ARBA" id="ARBA00022723"/>
    </source>
</evidence>
<dbReference type="InterPro" id="IPR024548">
    <property type="entry name" value="Cu2_monoox_C"/>
</dbReference>